<evidence type="ECO:0000259" key="9">
    <source>
        <dbReference type="Pfam" id="PF01618"/>
    </source>
</evidence>
<keyword evidence="3 8" id="KW-0812">Transmembrane</keyword>
<evidence type="ECO:0000256" key="7">
    <source>
        <dbReference type="SAM" id="MobiDB-lite"/>
    </source>
</evidence>
<dbReference type="PANTHER" id="PTHR30433:SF3">
    <property type="entry name" value="MOTILITY PROTEIN A"/>
    <property type="match status" value="1"/>
</dbReference>
<evidence type="ECO:0000256" key="2">
    <source>
        <dbReference type="ARBA" id="ARBA00022475"/>
    </source>
</evidence>
<evidence type="ECO:0000256" key="4">
    <source>
        <dbReference type="ARBA" id="ARBA00022989"/>
    </source>
</evidence>
<keyword evidence="6" id="KW-0653">Protein transport</keyword>
<organism evidence="10 11">
    <name type="scientific">Svornostia abyssi</name>
    <dbReference type="NCBI Taxonomy" id="2898438"/>
    <lineage>
        <taxon>Bacteria</taxon>
        <taxon>Bacillati</taxon>
        <taxon>Actinomycetota</taxon>
        <taxon>Thermoleophilia</taxon>
        <taxon>Solirubrobacterales</taxon>
        <taxon>Baekduiaceae</taxon>
        <taxon>Svornostia</taxon>
    </lineage>
</organism>
<evidence type="ECO:0000256" key="8">
    <source>
        <dbReference type="SAM" id="Phobius"/>
    </source>
</evidence>
<feature type="region of interest" description="Disordered" evidence="7">
    <location>
        <begin position="235"/>
        <end position="256"/>
    </location>
</feature>
<dbReference type="EMBL" id="CP088295">
    <property type="protein sequence ID" value="UUY04761.1"/>
    <property type="molecule type" value="Genomic_DNA"/>
</dbReference>
<comment type="similarity">
    <text evidence="6">Belongs to the exbB/tolQ family.</text>
</comment>
<dbReference type="InterPro" id="IPR002898">
    <property type="entry name" value="MotA_ExbB_proton_chnl"/>
</dbReference>
<accession>A0ABY5PJC6</accession>
<reference evidence="11" key="1">
    <citation type="submission" date="2021-11" db="EMBL/GenBank/DDBJ databases">
        <title>Cultivation dependent microbiological survey of springs from the worlds oldest radium mine currently devoted to the extraction of radon-saturated water.</title>
        <authorList>
            <person name="Kapinusova G."/>
            <person name="Smrhova T."/>
            <person name="Strejcek M."/>
            <person name="Suman J."/>
            <person name="Jani K."/>
            <person name="Pajer P."/>
            <person name="Uhlik O."/>
        </authorList>
    </citation>
    <scope>NUCLEOTIDE SEQUENCE [LARGE SCALE GENOMIC DNA]</scope>
    <source>
        <strain evidence="11">J379</strain>
    </source>
</reference>
<proteinExistence type="inferred from homology"/>
<feature type="transmembrane region" description="Helical" evidence="8">
    <location>
        <begin position="125"/>
        <end position="146"/>
    </location>
</feature>
<feature type="domain" description="MotA/TolQ/ExbB proton channel" evidence="9">
    <location>
        <begin position="80"/>
        <end position="200"/>
    </location>
</feature>
<dbReference type="PANTHER" id="PTHR30433">
    <property type="entry name" value="CHEMOTAXIS PROTEIN MOTA"/>
    <property type="match status" value="1"/>
</dbReference>
<name>A0ABY5PJC6_9ACTN</name>
<evidence type="ECO:0000256" key="5">
    <source>
        <dbReference type="ARBA" id="ARBA00023136"/>
    </source>
</evidence>
<keyword evidence="11" id="KW-1185">Reference proteome</keyword>
<protein>
    <submittedName>
        <fullName evidence="10">MotA/TolQ/ExbB proton channel family protein</fullName>
    </submittedName>
</protein>
<dbReference type="Proteomes" id="UP001058860">
    <property type="component" value="Chromosome"/>
</dbReference>
<keyword evidence="6" id="KW-0813">Transport</keyword>
<dbReference type="InterPro" id="IPR047055">
    <property type="entry name" value="MotA-like"/>
</dbReference>
<evidence type="ECO:0000256" key="1">
    <source>
        <dbReference type="ARBA" id="ARBA00004651"/>
    </source>
</evidence>
<comment type="subcellular location">
    <subcellularLocation>
        <location evidence="1">Cell membrane</location>
        <topology evidence="1">Multi-pass membrane protein</topology>
    </subcellularLocation>
    <subcellularLocation>
        <location evidence="6">Membrane</location>
        <topology evidence="6">Multi-pass membrane protein</topology>
    </subcellularLocation>
</comment>
<sequence>MIKGLNPVALINPPGIFIVFGGLFGVCIAAYGMDAMKRLPTYYKTAFNTEPPDLGGNVVLMHHFADRARRDGLLALEEEANQIEDPFVKKGLGLVVDGSDPDTVAEVLELEIESMESRHRTGHELFKGAAGFAPTLGVLGACMGLLKAMELLDSPELLGPAIAAAFMATLYGVGAANVVLMPISESLKAKTAAEVKSRQMVIEGLLAVQAGDNPRMVAEKLMAFVPPEQRLSVEEQMEGGRPNLKAVDGGAEAKAA</sequence>
<evidence type="ECO:0000256" key="3">
    <source>
        <dbReference type="ARBA" id="ARBA00022692"/>
    </source>
</evidence>
<keyword evidence="2" id="KW-1003">Cell membrane</keyword>
<gene>
    <name evidence="10" type="ORF">LRS13_04315</name>
</gene>
<evidence type="ECO:0000313" key="11">
    <source>
        <dbReference type="Proteomes" id="UP001058860"/>
    </source>
</evidence>
<dbReference type="Pfam" id="PF01618">
    <property type="entry name" value="MotA_ExbB"/>
    <property type="match status" value="1"/>
</dbReference>
<feature type="transmembrane region" description="Helical" evidence="8">
    <location>
        <begin position="15"/>
        <end position="33"/>
    </location>
</feature>
<dbReference type="RefSeq" id="WP_353865241.1">
    <property type="nucleotide sequence ID" value="NZ_CP088295.1"/>
</dbReference>
<keyword evidence="5 8" id="KW-0472">Membrane</keyword>
<evidence type="ECO:0000256" key="6">
    <source>
        <dbReference type="RuleBase" id="RU004057"/>
    </source>
</evidence>
<keyword evidence="4 8" id="KW-1133">Transmembrane helix</keyword>
<feature type="transmembrane region" description="Helical" evidence="8">
    <location>
        <begin position="158"/>
        <end position="180"/>
    </location>
</feature>
<evidence type="ECO:0000313" key="10">
    <source>
        <dbReference type="EMBL" id="UUY04761.1"/>
    </source>
</evidence>